<comment type="caution">
    <text evidence="1">The sequence shown here is derived from an EMBL/GenBank/DDBJ whole genome shotgun (WGS) entry which is preliminary data.</text>
</comment>
<dbReference type="EMBL" id="BMZG01000001">
    <property type="protein sequence ID" value="GHA63893.1"/>
    <property type="molecule type" value="Genomic_DNA"/>
</dbReference>
<gene>
    <name evidence="1" type="ORF">GCM10009007_00240</name>
</gene>
<evidence type="ECO:0000313" key="1">
    <source>
        <dbReference type="EMBL" id="GHA63893.1"/>
    </source>
</evidence>
<keyword evidence="2" id="KW-1185">Reference proteome</keyword>
<sequence>MTTLSLPTQGLSRWKQFQPFCPFSKEKWRQLVLEGKAPQPIKLGARCTMYRNEELHKFFESPLDYRA</sequence>
<name>A0A8J3CF18_9BURK</name>
<evidence type="ECO:0000313" key="2">
    <source>
        <dbReference type="Proteomes" id="UP000614287"/>
    </source>
</evidence>
<reference evidence="1" key="2">
    <citation type="submission" date="2020-09" db="EMBL/GenBank/DDBJ databases">
        <authorList>
            <person name="Sun Q."/>
            <person name="Kim S."/>
        </authorList>
    </citation>
    <scope>NUCLEOTIDE SEQUENCE</scope>
    <source>
        <strain evidence="1">KCTC 32501</strain>
    </source>
</reference>
<reference evidence="1" key="1">
    <citation type="journal article" date="2014" name="Int. J. Syst. Evol. Microbiol.">
        <title>Complete genome sequence of Corynebacterium casei LMG S-19264T (=DSM 44701T), isolated from a smear-ripened cheese.</title>
        <authorList>
            <consortium name="US DOE Joint Genome Institute (JGI-PGF)"/>
            <person name="Walter F."/>
            <person name="Albersmeier A."/>
            <person name="Kalinowski J."/>
            <person name="Ruckert C."/>
        </authorList>
    </citation>
    <scope>NUCLEOTIDE SEQUENCE</scope>
    <source>
        <strain evidence="1">KCTC 32501</strain>
    </source>
</reference>
<protein>
    <submittedName>
        <fullName evidence="1">Uncharacterized protein</fullName>
    </submittedName>
</protein>
<dbReference type="RefSeq" id="WP_189490108.1">
    <property type="nucleotide sequence ID" value="NZ_BMZG01000001.1"/>
</dbReference>
<accession>A0A8J3CF18</accession>
<organism evidence="1 2">
    <name type="scientific">Formosimonas limnophila</name>
    <dbReference type="NCBI Taxonomy" id="1384487"/>
    <lineage>
        <taxon>Bacteria</taxon>
        <taxon>Pseudomonadati</taxon>
        <taxon>Pseudomonadota</taxon>
        <taxon>Betaproteobacteria</taxon>
        <taxon>Burkholderiales</taxon>
        <taxon>Burkholderiaceae</taxon>
        <taxon>Formosimonas</taxon>
    </lineage>
</organism>
<dbReference type="AlphaFoldDB" id="A0A8J3CF18"/>
<proteinExistence type="predicted"/>
<dbReference type="Proteomes" id="UP000614287">
    <property type="component" value="Unassembled WGS sequence"/>
</dbReference>